<dbReference type="Proteomes" id="UP000249363">
    <property type="component" value="Unassembled WGS sequence"/>
</dbReference>
<feature type="transmembrane region" description="Helical" evidence="5">
    <location>
        <begin position="78"/>
        <end position="98"/>
    </location>
</feature>
<dbReference type="AlphaFoldDB" id="A0A364LC92"/>
<feature type="transmembrane region" description="Helical" evidence="5">
    <location>
        <begin position="402"/>
        <end position="427"/>
    </location>
</feature>
<accession>A0A364LC92</accession>
<evidence type="ECO:0000256" key="4">
    <source>
        <dbReference type="ARBA" id="ARBA00023136"/>
    </source>
</evidence>
<dbReference type="GeneID" id="63798567"/>
<evidence type="ECO:0000259" key="6">
    <source>
        <dbReference type="Pfam" id="PF00324"/>
    </source>
</evidence>
<feature type="transmembrane region" description="Helical" evidence="5">
    <location>
        <begin position="475"/>
        <end position="495"/>
    </location>
</feature>
<evidence type="ECO:0000256" key="5">
    <source>
        <dbReference type="SAM" id="Phobius"/>
    </source>
</evidence>
<evidence type="ECO:0000256" key="1">
    <source>
        <dbReference type="ARBA" id="ARBA00004141"/>
    </source>
</evidence>
<evidence type="ECO:0000256" key="2">
    <source>
        <dbReference type="ARBA" id="ARBA00022692"/>
    </source>
</evidence>
<evidence type="ECO:0000313" key="7">
    <source>
        <dbReference type="EMBL" id="RAO73341.1"/>
    </source>
</evidence>
<dbReference type="OrthoDB" id="4224291at2759"/>
<dbReference type="PANTHER" id="PTHR43341:SF4">
    <property type="entry name" value="ARGININE PERMEASE CAN1-RELATED"/>
    <property type="match status" value="1"/>
</dbReference>
<comment type="subcellular location">
    <subcellularLocation>
        <location evidence="1">Membrane</location>
        <topology evidence="1">Multi-pass membrane protein</topology>
    </subcellularLocation>
</comment>
<dbReference type="GO" id="GO:0015171">
    <property type="term" value="F:amino acid transmembrane transporter activity"/>
    <property type="evidence" value="ECO:0007669"/>
    <property type="project" value="TreeGrafter"/>
</dbReference>
<name>A0A364LC92_TALAM</name>
<gene>
    <name evidence="7" type="ORF">BHQ10_009353</name>
</gene>
<feature type="transmembrane region" description="Helical" evidence="5">
    <location>
        <begin position="277"/>
        <end position="296"/>
    </location>
</feature>
<dbReference type="Pfam" id="PF00324">
    <property type="entry name" value="AA_permease"/>
    <property type="match status" value="1"/>
</dbReference>
<feature type="transmembrane region" description="Helical" evidence="5">
    <location>
        <begin position="193"/>
        <end position="215"/>
    </location>
</feature>
<feature type="transmembrane region" description="Helical" evidence="5">
    <location>
        <begin position="377"/>
        <end position="396"/>
    </location>
</feature>
<keyword evidence="2 5" id="KW-0812">Transmembrane</keyword>
<protein>
    <recommendedName>
        <fullName evidence="6">Amino acid permease/ SLC12A domain-containing protein</fullName>
    </recommendedName>
</protein>
<organism evidence="7 8">
    <name type="scientific">Talaromyces amestolkiae</name>
    <dbReference type="NCBI Taxonomy" id="1196081"/>
    <lineage>
        <taxon>Eukaryota</taxon>
        <taxon>Fungi</taxon>
        <taxon>Dikarya</taxon>
        <taxon>Ascomycota</taxon>
        <taxon>Pezizomycotina</taxon>
        <taxon>Eurotiomycetes</taxon>
        <taxon>Eurotiomycetidae</taxon>
        <taxon>Eurotiales</taxon>
        <taxon>Trichocomaceae</taxon>
        <taxon>Talaromyces</taxon>
        <taxon>Talaromyces sect. Talaromyces</taxon>
    </lineage>
</organism>
<proteinExistence type="predicted"/>
<keyword evidence="4 5" id="KW-0472">Membrane</keyword>
<feature type="transmembrane region" description="Helical" evidence="5">
    <location>
        <begin position="448"/>
        <end position="469"/>
    </location>
</feature>
<dbReference type="Gene3D" id="1.20.1740.10">
    <property type="entry name" value="Amino acid/polyamine transporter I"/>
    <property type="match status" value="1"/>
</dbReference>
<feature type="transmembrane region" description="Helical" evidence="5">
    <location>
        <begin position="54"/>
        <end position="72"/>
    </location>
</feature>
<dbReference type="STRING" id="1196081.A0A364LC92"/>
<keyword evidence="8" id="KW-1185">Reference proteome</keyword>
<dbReference type="RefSeq" id="XP_040737855.1">
    <property type="nucleotide sequence ID" value="XM_040882260.1"/>
</dbReference>
<dbReference type="EMBL" id="MIKG01000024">
    <property type="protein sequence ID" value="RAO73341.1"/>
    <property type="molecule type" value="Genomic_DNA"/>
</dbReference>
<sequence length="542" mass="59510">MEDNMINYPPLSAYGADKNEKQTHALQQSISVEEGHGTSEDLGRFHRSFTPRQVHVISLGSSVGSGLFIATGKALADAGPASMLLAYFMVCIGIWANLQTLTEMTIAFPTSGNYIDYAGRWVDPALAFGAGFAEWLGWTSVFAAEATFCVVLINYWAKDAVPEAALLTIFLLACLSVFLLPNRFFAWLQYFGSLVKAFLFIFIIIMSLAVIGGAGPTGKVVDGSNWTNFPAFKHGFGGFSNAALLAIWAVGDQVFIGVMGGEAKSPRFSMAHAANLIPWRTGVFYLVCIVFVTILVPSDDPDLFGGSGVTSSPFVIAVQNAGIKGVPDFMNACMIVGIVAIALECIYLPSRVLRTMAVQKLLPGFIAKVDSKGRPRWALGITALFAIVLTYMSLSANGLEVLNWLISITSASFFLNWSIIAFTSFRFRAAIKAQKMPIFERQYGWKSTFWPLAPVVSLTISTILLGGGGFTAYNFFSYTIGLLVIVMFTLAYKVIMRTKWQDPMTADLVTGRRELTTEEIQQLDAYYSRPIWRRLGEYVRLW</sequence>
<evidence type="ECO:0000256" key="3">
    <source>
        <dbReference type="ARBA" id="ARBA00022989"/>
    </source>
</evidence>
<evidence type="ECO:0000313" key="8">
    <source>
        <dbReference type="Proteomes" id="UP000249363"/>
    </source>
</evidence>
<feature type="transmembrane region" description="Helical" evidence="5">
    <location>
        <begin position="135"/>
        <end position="157"/>
    </location>
</feature>
<feature type="transmembrane region" description="Helical" evidence="5">
    <location>
        <begin position="235"/>
        <end position="256"/>
    </location>
</feature>
<keyword evidence="3 5" id="KW-1133">Transmembrane helix</keyword>
<dbReference type="InterPro" id="IPR050524">
    <property type="entry name" value="APC_YAT"/>
</dbReference>
<reference evidence="7 8" key="1">
    <citation type="journal article" date="2017" name="Biotechnol. Biofuels">
        <title>Differential beta-glucosidase expression as a function of carbon source availability in Talaromyces amestolkiae: a genomic and proteomic approach.</title>
        <authorList>
            <person name="de Eugenio L.I."/>
            <person name="Mendez-Liter J.A."/>
            <person name="Nieto-Dominguez M."/>
            <person name="Alonso L."/>
            <person name="Gil-Munoz J."/>
            <person name="Barriuso J."/>
            <person name="Prieto A."/>
            <person name="Martinez M.J."/>
        </authorList>
    </citation>
    <scope>NUCLEOTIDE SEQUENCE [LARGE SCALE GENOMIC DNA]</scope>
    <source>
        <strain evidence="7 8">CIB</strain>
    </source>
</reference>
<dbReference type="PIRSF" id="PIRSF006060">
    <property type="entry name" value="AA_transporter"/>
    <property type="match status" value="1"/>
</dbReference>
<dbReference type="PANTHER" id="PTHR43341">
    <property type="entry name" value="AMINO ACID PERMEASE"/>
    <property type="match status" value="1"/>
</dbReference>
<feature type="transmembrane region" description="Helical" evidence="5">
    <location>
        <begin position="163"/>
        <end position="181"/>
    </location>
</feature>
<dbReference type="InterPro" id="IPR004841">
    <property type="entry name" value="AA-permease/SLC12A_dom"/>
</dbReference>
<feature type="transmembrane region" description="Helical" evidence="5">
    <location>
        <begin position="329"/>
        <end position="348"/>
    </location>
</feature>
<comment type="caution">
    <text evidence="7">The sequence shown here is derived from an EMBL/GenBank/DDBJ whole genome shotgun (WGS) entry which is preliminary data.</text>
</comment>
<dbReference type="GO" id="GO:0016020">
    <property type="term" value="C:membrane"/>
    <property type="evidence" value="ECO:0007669"/>
    <property type="project" value="UniProtKB-SubCell"/>
</dbReference>
<feature type="domain" description="Amino acid permease/ SLC12A" evidence="6">
    <location>
        <begin position="54"/>
        <end position="499"/>
    </location>
</feature>